<dbReference type="Proteomes" id="UP001155901">
    <property type="component" value="Unassembled WGS sequence"/>
</dbReference>
<dbReference type="InterPro" id="IPR014043">
    <property type="entry name" value="Acyl_transferase_dom"/>
</dbReference>
<comment type="caution">
    <text evidence="2">The sequence shown here is derived from an EMBL/GenBank/DDBJ whole genome shotgun (WGS) entry which is preliminary data.</text>
</comment>
<dbReference type="EMBL" id="JAHTGR010000001">
    <property type="protein sequence ID" value="MBV6319777.1"/>
    <property type="molecule type" value="Genomic_DNA"/>
</dbReference>
<dbReference type="PANTHER" id="PTHR42681">
    <property type="entry name" value="MALONYL-COA-ACYL CARRIER PROTEIN TRANSACYLASE, MITOCHONDRIAL"/>
    <property type="match status" value="1"/>
</dbReference>
<dbReference type="Proteomes" id="UP001162889">
    <property type="component" value="Unassembled WGS sequence"/>
</dbReference>
<accession>A0AA41H3E1</accession>
<dbReference type="PANTHER" id="PTHR42681:SF6">
    <property type="entry name" value="BLL0263 PROTEIN"/>
    <property type="match status" value="1"/>
</dbReference>
<dbReference type="SMART" id="SM00827">
    <property type="entry name" value="PKS_AT"/>
    <property type="match status" value="1"/>
</dbReference>
<dbReference type="AlphaFoldDB" id="A0AA41H3E1"/>
<organism evidence="2 4">
    <name type="scientific">Duganella violaceipulchra</name>
    <dbReference type="NCBI Taxonomy" id="2849652"/>
    <lineage>
        <taxon>Bacteria</taxon>
        <taxon>Pseudomonadati</taxon>
        <taxon>Pseudomonadota</taxon>
        <taxon>Betaproteobacteria</taxon>
        <taxon>Burkholderiales</taxon>
        <taxon>Oxalobacteraceae</taxon>
        <taxon>Telluria group</taxon>
        <taxon>Duganella</taxon>
    </lineage>
</organism>
<evidence type="ECO:0000259" key="1">
    <source>
        <dbReference type="SMART" id="SM00827"/>
    </source>
</evidence>
<dbReference type="GO" id="GO:0006633">
    <property type="term" value="P:fatty acid biosynthetic process"/>
    <property type="evidence" value="ECO:0007669"/>
    <property type="project" value="TreeGrafter"/>
</dbReference>
<name>A0AA41H3E1_9BURK</name>
<gene>
    <name evidence="2" type="ORF">KVP70_02420</name>
    <name evidence="3" type="ORF">L1274_000096</name>
</gene>
<keyword evidence="2" id="KW-0012">Acyltransferase</keyword>
<keyword evidence="3" id="KW-0808">Transferase</keyword>
<proteinExistence type="predicted"/>
<dbReference type="RefSeq" id="WP_217940394.1">
    <property type="nucleotide sequence ID" value="NZ_JAHTGR010000001.1"/>
</dbReference>
<dbReference type="GO" id="GO:0004314">
    <property type="term" value="F:[acyl-carrier-protein] S-malonyltransferase activity"/>
    <property type="evidence" value="ECO:0007669"/>
    <property type="project" value="UniProtKB-EC"/>
</dbReference>
<evidence type="ECO:0000313" key="2">
    <source>
        <dbReference type="EMBL" id="MBV6319777.1"/>
    </source>
</evidence>
<reference evidence="2" key="1">
    <citation type="submission" date="2021-07" db="EMBL/GenBank/DDBJ databases">
        <title>Characterization of violacein-producing bacteria and related species.</title>
        <authorList>
            <person name="Wilson H.S."/>
            <person name="De Leon M.E."/>
        </authorList>
    </citation>
    <scope>NUCLEOTIDE SEQUENCE</scope>
    <source>
        <strain evidence="2">HSC-15S17</strain>
    </source>
</reference>
<sequence length="308" mass="32072">MTSSYGAQSRLLLLCPGQGGQHGGMFDLPRSSPAGDSVASALLAGLALADDEDIYANRNAQPLIVAATLSMWAAIREFAPPPALVAGYSIGELSAYGIAGAFPPQMAVQLAAQRAQLMDDCARALPGQMLMAISGLALSRASTLLAEHDFYMSIENGDDACIAGGPAASAEALEQATLAAGGRCTRLPVAVASHTRYMQAAVAPFAAALQRTEFQPKSAPVLAGIVAMAVNSKALAVEQLSRQLAETIHWAACMDAAAEAGITYALELGPGAALSRMLQSRHPHINTRSVADFRTLDGIRKWLERAAE</sequence>
<feature type="domain" description="Malonyl-CoA:ACP transacylase (MAT)" evidence="1">
    <location>
        <begin position="14"/>
        <end position="302"/>
    </location>
</feature>
<dbReference type="GO" id="GO:0005829">
    <property type="term" value="C:cytosol"/>
    <property type="evidence" value="ECO:0007669"/>
    <property type="project" value="TreeGrafter"/>
</dbReference>
<dbReference type="InterPro" id="IPR050858">
    <property type="entry name" value="Mal-CoA-ACP_Trans/PKS_FabD"/>
</dbReference>
<keyword evidence="5" id="KW-1185">Reference proteome</keyword>
<reference evidence="3" key="2">
    <citation type="submission" date="2022-03" db="EMBL/GenBank/DDBJ databases">
        <title>Genome Encyclopedia of Bacteria and Archaea VI: Functional Genomics of Type Strains.</title>
        <authorList>
            <person name="Whitman W."/>
        </authorList>
    </citation>
    <scope>NUCLEOTIDE SEQUENCE</scope>
    <source>
        <strain evidence="3">HSC-15S17</strain>
    </source>
</reference>
<dbReference type="EC" id="2.3.1.39" evidence="3"/>
<evidence type="ECO:0000313" key="3">
    <source>
        <dbReference type="EMBL" id="MCP2006408.1"/>
    </source>
</evidence>
<dbReference type="Pfam" id="PF00698">
    <property type="entry name" value="Acyl_transf_1"/>
    <property type="match status" value="1"/>
</dbReference>
<evidence type="ECO:0000313" key="5">
    <source>
        <dbReference type="Proteomes" id="UP001162889"/>
    </source>
</evidence>
<evidence type="ECO:0000313" key="4">
    <source>
        <dbReference type="Proteomes" id="UP001155901"/>
    </source>
</evidence>
<protein>
    <submittedName>
        <fullName evidence="2">Acyltransferase domain-containing protein</fullName>
    </submittedName>
    <submittedName>
        <fullName evidence="3">[acyl-carrier-protein] S-malonyltransferase</fullName>
        <ecNumber evidence="3">2.3.1.39</ecNumber>
    </submittedName>
</protein>
<dbReference type="EMBL" id="JALJZU010000001">
    <property type="protein sequence ID" value="MCP2006408.1"/>
    <property type="molecule type" value="Genomic_DNA"/>
</dbReference>